<name>A0ACC2BIT8_DIPCM</name>
<sequence length="177" mass="19874">MAVFALTHIKNSLLLVIALILLFSIFLVHATRPALQSMQDTTLTKGPSGINDDNTPTHVPGAIDKPPGLVNIMVLMFRPLIIFLLLSMFRPVMILLLMFRPVIILLKMFRPLIILLIKVMIISIKVMAILIKAMRLWMIKAMRLWMIKAMLNDNTSDNPKDGSSSQSLTMLDHAGSR</sequence>
<comment type="caution">
    <text evidence="1">The sequence shown here is derived from an EMBL/GenBank/DDBJ whole genome shotgun (WGS) entry which is preliminary data.</text>
</comment>
<organism evidence="1 2">
    <name type="scientific">Diphasiastrum complanatum</name>
    <name type="common">Issler's clubmoss</name>
    <name type="synonym">Lycopodium complanatum</name>
    <dbReference type="NCBI Taxonomy" id="34168"/>
    <lineage>
        <taxon>Eukaryota</taxon>
        <taxon>Viridiplantae</taxon>
        <taxon>Streptophyta</taxon>
        <taxon>Embryophyta</taxon>
        <taxon>Tracheophyta</taxon>
        <taxon>Lycopodiopsida</taxon>
        <taxon>Lycopodiales</taxon>
        <taxon>Lycopodiaceae</taxon>
        <taxon>Lycopodioideae</taxon>
        <taxon>Diphasiastrum</taxon>
    </lineage>
</organism>
<dbReference type="Proteomes" id="UP001162992">
    <property type="component" value="Chromosome 15"/>
</dbReference>
<evidence type="ECO:0000313" key="1">
    <source>
        <dbReference type="EMBL" id="KAJ7529344.1"/>
    </source>
</evidence>
<evidence type="ECO:0000313" key="2">
    <source>
        <dbReference type="Proteomes" id="UP001162992"/>
    </source>
</evidence>
<keyword evidence="2" id="KW-1185">Reference proteome</keyword>
<proteinExistence type="predicted"/>
<gene>
    <name evidence="1" type="ORF">O6H91_15G045500</name>
</gene>
<accession>A0ACC2BIT8</accession>
<protein>
    <submittedName>
        <fullName evidence="1">Uncharacterized protein</fullName>
    </submittedName>
</protein>
<reference evidence="2" key="1">
    <citation type="journal article" date="2024" name="Proc. Natl. Acad. Sci. U.S.A.">
        <title>Extraordinary preservation of gene collinearity over three hundred million years revealed in homosporous lycophytes.</title>
        <authorList>
            <person name="Li C."/>
            <person name="Wickell D."/>
            <person name="Kuo L.Y."/>
            <person name="Chen X."/>
            <person name="Nie B."/>
            <person name="Liao X."/>
            <person name="Peng D."/>
            <person name="Ji J."/>
            <person name="Jenkins J."/>
            <person name="Williams M."/>
            <person name="Shu S."/>
            <person name="Plott C."/>
            <person name="Barry K."/>
            <person name="Rajasekar S."/>
            <person name="Grimwood J."/>
            <person name="Han X."/>
            <person name="Sun S."/>
            <person name="Hou Z."/>
            <person name="He W."/>
            <person name="Dai G."/>
            <person name="Sun C."/>
            <person name="Schmutz J."/>
            <person name="Leebens-Mack J.H."/>
            <person name="Li F.W."/>
            <person name="Wang L."/>
        </authorList>
    </citation>
    <scope>NUCLEOTIDE SEQUENCE [LARGE SCALE GENOMIC DNA]</scope>
    <source>
        <strain evidence="2">cv. PW_Plant_1</strain>
    </source>
</reference>
<dbReference type="EMBL" id="CM055106">
    <property type="protein sequence ID" value="KAJ7529344.1"/>
    <property type="molecule type" value="Genomic_DNA"/>
</dbReference>